<gene>
    <name evidence="2" type="ORF">TR136370</name>
</gene>
<feature type="signal peptide" evidence="1">
    <location>
        <begin position="1"/>
        <end position="21"/>
    </location>
</feature>
<reference evidence="2" key="1">
    <citation type="submission" date="2016-01" db="EMBL/GenBank/DDBJ databases">
        <title>Reference transcriptome for the parasite Schistocephalus solidus: insights into the molecular evolution of parasitism.</title>
        <authorList>
            <person name="Hebert F.O."/>
            <person name="Grambauer S."/>
            <person name="Barber I."/>
            <person name="Landry C.R."/>
            <person name="Aubin-Horth N."/>
        </authorList>
    </citation>
    <scope>NUCLEOTIDE SEQUENCE</scope>
</reference>
<evidence type="ECO:0008006" key="3">
    <source>
        <dbReference type="Google" id="ProtNLM"/>
    </source>
</evidence>
<keyword evidence="1" id="KW-0732">Signal</keyword>
<evidence type="ECO:0000256" key="1">
    <source>
        <dbReference type="SAM" id="SignalP"/>
    </source>
</evidence>
<protein>
    <recommendedName>
        <fullName evidence="3">Secreted protein</fullName>
    </recommendedName>
</protein>
<sequence length="138" mass="15888">MQIIAVGNSFLLVLCDPPVTSCEVAMHNQRFMLQTGFGLWLFFLPNRSTHRFHCCQVKETLTYGKVLNDQSLSRTYFHPCLFLSIKVTQFSSDDLLHMKVLKYSELLLCVIFPTVHAPEHSHWHVAFGIDVYAMFTCS</sequence>
<organism evidence="2">
    <name type="scientific">Schistocephalus solidus</name>
    <name type="common">Tapeworm</name>
    <dbReference type="NCBI Taxonomy" id="70667"/>
    <lineage>
        <taxon>Eukaryota</taxon>
        <taxon>Metazoa</taxon>
        <taxon>Spiralia</taxon>
        <taxon>Lophotrochozoa</taxon>
        <taxon>Platyhelminthes</taxon>
        <taxon>Cestoda</taxon>
        <taxon>Eucestoda</taxon>
        <taxon>Diphyllobothriidea</taxon>
        <taxon>Diphyllobothriidae</taxon>
        <taxon>Schistocephalus</taxon>
    </lineage>
</organism>
<feature type="chain" id="PRO_5007050953" description="Secreted protein" evidence="1">
    <location>
        <begin position="22"/>
        <end position="138"/>
    </location>
</feature>
<accession>A0A0X3P5Z1</accession>
<dbReference type="EMBL" id="GEEE01016152">
    <property type="protein sequence ID" value="JAP47073.1"/>
    <property type="molecule type" value="Transcribed_RNA"/>
</dbReference>
<proteinExistence type="predicted"/>
<evidence type="ECO:0000313" key="2">
    <source>
        <dbReference type="EMBL" id="JAP47073.1"/>
    </source>
</evidence>
<dbReference type="AlphaFoldDB" id="A0A0X3P5Z1"/>
<name>A0A0X3P5Z1_SCHSO</name>